<name>A0A0D8XRH5_DICVI</name>
<evidence type="ECO:0000313" key="4">
    <source>
        <dbReference type="Proteomes" id="UP000053766"/>
    </source>
</evidence>
<dbReference type="AlphaFoldDB" id="A0A0D8XRH5"/>
<dbReference type="Proteomes" id="UP000053766">
    <property type="component" value="Unassembled WGS sequence"/>
</dbReference>
<feature type="domain" description="C2" evidence="2">
    <location>
        <begin position="85"/>
        <end position="216"/>
    </location>
</feature>
<dbReference type="STRING" id="29172.A0A0D8XRH5"/>
<dbReference type="SMART" id="SM00239">
    <property type="entry name" value="C2"/>
    <property type="match status" value="1"/>
</dbReference>
<dbReference type="SUPFAM" id="SSF49562">
    <property type="entry name" value="C2 domain (Calcium/lipid-binding domain, CaLB)"/>
    <property type="match status" value="1"/>
</dbReference>
<dbReference type="Gene3D" id="2.60.40.150">
    <property type="entry name" value="C2 domain"/>
    <property type="match status" value="1"/>
</dbReference>
<dbReference type="EMBL" id="KN716357">
    <property type="protein sequence ID" value="KJH46352.1"/>
    <property type="molecule type" value="Genomic_DNA"/>
</dbReference>
<dbReference type="InterPro" id="IPR000008">
    <property type="entry name" value="C2_dom"/>
</dbReference>
<keyword evidence="4" id="KW-1185">Reference proteome</keyword>
<reference evidence="4" key="2">
    <citation type="journal article" date="2016" name="Sci. Rep.">
        <title>Dictyocaulus viviparus genome, variome and transcriptome elucidate lungworm biology and support future intervention.</title>
        <authorList>
            <person name="McNulty S.N."/>
            <person name="Strube C."/>
            <person name="Rosa B.A."/>
            <person name="Martin J.C."/>
            <person name="Tyagi R."/>
            <person name="Choi Y.J."/>
            <person name="Wang Q."/>
            <person name="Hallsworth Pepin K."/>
            <person name="Zhang X."/>
            <person name="Ozersky P."/>
            <person name="Wilson R.K."/>
            <person name="Sternberg P.W."/>
            <person name="Gasser R.B."/>
            <person name="Mitreva M."/>
        </authorList>
    </citation>
    <scope>NUCLEOTIDE SEQUENCE [LARGE SCALE GENOMIC DNA]</scope>
    <source>
        <strain evidence="4">HannoverDv2000</strain>
    </source>
</reference>
<gene>
    <name evidence="3" type="ORF">DICVIV_07594</name>
</gene>
<evidence type="ECO:0000259" key="2">
    <source>
        <dbReference type="SMART" id="SM00239"/>
    </source>
</evidence>
<organism evidence="3 4">
    <name type="scientific">Dictyocaulus viviparus</name>
    <name type="common">Bovine lungworm</name>
    <dbReference type="NCBI Taxonomy" id="29172"/>
    <lineage>
        <taxon>Eukaryota</taxon>
        <taxon>Metazoa</taxon>
        <taxon>Ecdysozoa</taxon>
        <taxon>Nematoda</taxon>
        <taxon>Chromadorea</taxon>
        <taxon>Rhabditida</taxon>
        <taxon>Rhabditina</taxon>
        <taxon>Rhabditomorpha</taxon>
        <taxon>Strongyloidea</taxon>
        <taxon>Metastrongylidae</taxon>
        <taxon>Dictyocaulus</taxon>
    </lineage>
</organism>
<accession>A0A0D8XRH5</accession>
<proteinExistence type="predicted"/>
<dbReference type="InterPro" id="IPR035892">
    <property type="entry name" value="C2_domain_sf"/>
</dbReference>
<feature type="region of interest" description="Disordered" evidence="1">
    <location>
        <begin position="372"/>
        <end position="397"/>
    </location>
</feature>
<protein>
    <submittedName>
        <fullName evidence="3">C2 domain protein</fullName>
    </submittedName>
</protein>
<dbReference type="OrthoDB" id="9947256at2759"/>
<dbReference type="Pfam" id="PF00168">
    <property type="entry name" value="C2"/>
    <property type="match status" value="1"/>
</dbReference>
<evidence type="ECO:0000313" key="3">
    <source>
        <dbReference type="EMBL" id="KJH46352.1"/>
    </source>
</evidence>
<sequence>MTGVRKECIPKELRCEEEVVDISCTSEIADMTTFQPKTMLLTNQTTLSKQTAKTGGWKFSEKETIYAQKLGKIHISSCIEKDAKRLTINLKKVDDLPRWRFLGAPARDDLQFCWLARSKNVCIRITMAQGDKQQTKSSRVIKSTTTAVYNEAVMFLFNTSKKEIDTTKITITVHDMQSKEWEIFLNDKLLPNHLLGTTWPRSSLERIRPVGRIRYDDPSDYSNFNKSVITNVTNVQSSYRFDSDHRRSNLNRKRRSLAVLRVPERFLTSYIKLVASNDVMRSLNVSCALRSDSNNKHKAMESEMCVEIKNQDENRLKFSEDQKLSCRGLGKQSIITCTGDDAIGCAYLGLLAQDKSEIEQWKATVEHMGKEYKGAHNLKPPHSAPPVHVAETEDADK</sequence>
<evidence type="ECO:0000256" key="1">
    <source>
        <dbReference type="SAM" id="MobiDB-lite"/>
    </source>
</evidence>
<reference evidence="3 4" key="1">
    <citation type="submission" date="2013-11" db="EMBL/GenBank/DDBJ databases">
        <title>Draft genome of the bovine lungworm Dictyocaulus viviparus.</title>
        <authorList>
            <person name="Mitreva M."/>
        </authorList>
    </citation>
    <scope>NUCLEOTIDE SEQUENCE [LARGE SCALE GENOMIC DNA]</scope>
    <source>
        <strain evidence="3 4">HannoverDv2000</strain>
    </source>
</reference>